<evidence type="ECO:0000313" key="3">
    <source>
        <dbReference type="Proteomes" id="UP000607653"/>
    </source>
</evidence>
<sequence>MDLPELKSIKFSIIGSDSILPVQDKAIPGKLREREREGEGVRHPSLLLM</sequence>
<comment type="caution">
    <text evidence="2">The sequence shown here is derived from an EMBL/GenBank/DDBJ whole genome shotgun (WGS) entry which is preliminary data.</text>
</comment>
<dbReference type="Proteomes" id="UP000607653">
    <property type="component" value="Unassembled WGS sequence"/>
</dbReference>
<accession>A0A822ZGI3</accession>
<gene>
    <name evidence="2" type="ORF">HUJ06_001840</name>
</gene>
<name>A0A822ZGI3_NELNU</name>
<dbReference type="AlphaFoldDB" id="A0A822ZGI3"/>
<dbReference type="EMBL" id="DUZY01000006">
    <property type="protein sequence ID" value="DAD43610.1"/>
    <property type="molecule type" value="Genomic_DNA"/>
</dbReference>
<feature type="region of interest" description="Disordered" evidence="1">
    <location>
        <begin position="30"/>
        <end position="49"/>
    </location>
</feature>
<reference evidence="2 3" key="1">
    <citation type="journal article" date="2020" name="Mol. Biol. Evol.">
        <title>Distinct Expression and Methylation Patterns for Genes with Different Fates following a Single Whole-Genome Duplication in Flowering Plants.</title>
        <authorList>
            <person name="Shi T."/>
            <person name="Rahmani R.S."/>
            <person name="Gugger P.F."/>
            <person name="Wang M."/>
            <person name="Li H."/>
            <person name="Zhang Y."/>
            <person name="Li Z."/>
            <person name="Wang Q."/>
            <person name="Van de Peer Y."/>
            <person name="Marchal K."/>
            <person name="Chen J."/>
        </authorList>
    </citation>
    <scope>NUCLEOTIDE SEQUENCE [LARGE SCALE GENOMIC DNA]</scope>
    <source>
        <tissue evidence="2">Leaf</tissue>
    </source>
</reference>
<keyword evidence="3" id="KW-1185">Reference proteome</keyword>
<evidence type="ECO:0000256" key="1">
    <source>
        <dbReference type="SAM" id="MobiDB-lite"/>
    </source>
</evidence>
<feature type="compositionally biased region" description="Basic and acidic residues" evidence="1">
    <location>
        <begin position="30"/>
        <end position="42"/>
    </location>
</feature>
<proteinExistence type="predicted"/>
<organism evidence="2 3">
    <name type="scientific">Nelumbo nucifera</name>
    <name type="common">Sacred lotus</name>
    <dbReference type="NCBI Taxonomy" id="4432"/>
    <lineage>
        <taxon>Eukaryota</taxon>
        <taxon>Viridiplantae</taxon>
        <taxon>Streptophyta</taxon>
        <taxon>Embryophyta</taxon>
        <taxon>Tracheophyta</taxon>
        <taxon>Spermatophyta</taxon>
        <taxon>Magnoliopsida</taxon>
        <taxon>Proteales</taxon>
        <taxon>Nelumbonaceae</taxon>
        <taxon>Nelumbo</taxon>
    </lineage>
</organism>
<protein>
    <submittedName>
        <fullName evidence="2">Uncharacterized protein</fullName>
    </submittedName>
</protein>
<evidence type="ECO:0000313" key="2">
    <source>
        <dbReference type="EMBL" id="DAD43610.1"/>
    </source>
</evidence>